<dbReference type="Proteomes" id="UP000005262">
    <property type="component" value="Chromosome"/>
</dbReference>
<dbReference type="EMBL" id="CP003629">
    <property type="protein sequence ID" value="AFQ43478.1"/>
    <property type="molecule type" value="Genomic_DNA"/>
</dbReference>
<evidence type="ECO:0008006" key="3">
    <source>
        <dbReference type="Google" id="ProtNLM"/>
    </source>
</evidence>
<dbReference type="STRING" id="768704.Desmer_1485"/>
<dbReference type="OrthoDB" id="5393676at2"/>
<dbReference type="Pfam" id="PF12672">
    <property type="entry name" value="DUF3793"/>
    <property type="match status" value="1"/>
</dbReference>
<protein>
    <recommendedName>
        <fullName evidence="3">DUF3793 family protein</fullName>
    </recommendedName>
</protein>
<accession>J7IWJ3</accession>
<reference evidence="2" key="2">
    <citation type="submission" date="2012-08" db="EMBL/GenBank/DDBJ databases">
        <title>Finished genome of Desulfosporosinus meridiei DSM 13257.</title>
        <authorList>
            <person name="Huntemann M."/>
            <person name="Wei C.-L."/>
            <person name="Han J."/>
            <person name="Detter J.C."/>
            <person name="Han C."/>
            <person name="Davenport K."/>
            <person name="Daligault H."/>
            <person name="Erkkila T."/>
            <person name="Gu W."/>
            <person name="Munk A.C.C."/>
            <person name="Teshima H."/>
            <person name="Xu Y."/>
            <person name="Chain P."/>
            <person name="Tapia R."/>
            <person name="Chen A."/>
            <person name="Krypides N."/>
            <person name="Mavromatis K."/>
            <person name="Markowitz V."/>
            <person name="Szeto E."/>
            <person name="Ivanova N."/>
            <person name="Mikhailova N."/>
            <person name="Ovchinnikova G."/>
            <person name="Pagani I."/>
            <person name="Pati A."/>
            <person name="Goodwin L."/>
            <person name="Peters L."/>
            <person name="Pitluck S."/>
            <person name="Woyke T."/>
            <person name="Pester M."/>
            <person name="Spring S."/>
            <person name="Ollivier B."/>
            <person name="Rattei T."/>
            <person name="Klenk H.-P."/>
            <person name="Wagner M."/>
            <person name="Loy A."/>
        </authorList>
    </citation>
    <scope>NUCLEOTIDE SEQUENCE [LARGE SCALE GENOMIC DNA]</scope>
    <source>
        <strain evidence="2">ATCC BAA-275 / DSM 13257 / NCIMB 13706 / S10</strain>
    </source>
</reference>
<dbReference type="HOGENOM" id="CLU_080981_1_0_9"/>
<dbReference type="AlphaFoldDB" id="J7IWJ3"/>
<evidence type="ECO:0000313" key="1">
    <source>
        <dbReference type="EMBL" id="AFQ43478.1"/>
    </source>
</evidence>
<dbReference type="eggNOG" id="ENOG50331N7">
    <property type="taxonomic scope" value="Bacteria"/>
</dbReference>
<dbReference type="InterPro" id="IPR024523">
    <property type="entry name" value="DUF3793"/>
</dbReference>
<evidence type="ECO:0000313" key="2">
    <source>
        <dbReference type="Proteomes" id="UP000005262"/>
    </source>
</evidence>
<reference evidence="1 2" key="1">
    <citation type="journal article" date="2012" name="J. Bacteriol.">
        <title>Complete genome sequences of Desulfosporosinus orientis DSM765T, Desulfosporosinus youngiae DSM17734T, Desulfosporosinus meridiei DSM13257T, and Desulfosporosinus acidiphilus DSM22704T.</title>
        <authorList>
            <person name="Pester M."/>
            <person name="Brambilla E."/>
            <person name="Alazard D."/>
            <person name="Rattei T."/>
            <person name="Weinmaier T."/>
            <person name="Han J."/>
            <person name="Lucas S."/>
            <person name="Lapidus A."/>
            <person name="Cheng J.F."/>
            <person name="Goodwin L."/>
            <person name="Pitluck S."/>
            <person name="Peters L."/>
            <person name="Ovchinnikova G."/>
            <person name="Teshima H."/>
            <person name="Detter J.C."/>
            <person name="Han C.S."/>
            <person name="Tapia R."/>
            <person name="Land M.L."/>
            <person name="Hauser L."/>
            <person name="Kyrpides N.C."/>
            <person name="Ivanova N.N."/>
            <person name="Pagani I."/>
            <person name="Huntmann M."/>
            <person name="Wei C.L."/>
            <person name="Davenport K.W."/>
            <person name="Daligault H."/>
            <person name="Chain P.S."/>
            <person name="Chen A."/>
            <person name="Mavromatis K."/>
            <person name="Markowitz V."/>
            <person name="Szeto E."/>
            <person name="Mikhailova N."/>
            <person name="Pati A."/>
            <person name="Wagner M."/>
            <person name="Woyke T."/>
            <person name="Ollivier B."/>
            <person name="Klenk H.P."/>
            <person name="Spring S."/>
            <person name="Loy A."/>
        </authorList>
    </citation>
    <scope>NUCLEOTIDE SEQUENCE [LARGE SCALE GENOMIC DNA]</scope>
    <source>
        <strain evidence="2">ATCC BAA-275 / DSM 13257 / NCIMB 13706 / S10</strain>
    </source>
</reference>
<dbReference type="KEGG" id="dmi:Desmer_1485"/>
<organism evidence="1 2">
    <name type="scientific">Desulfosporosinus meridiei (strain ATCC BAA-275 / DSM 13257 / KCTC 12902 / NCIMB 13706 / S10)</name>
    <dbReference type="NCBI Taxonomy" id="768704"/>
    <lineage>
        <taxon>Bacteria</taxon>
        <taxon>Bacillati</taxon>
        <taxon>Bacillota</taxon>
        <taxon>Clostridia</taxon>
        <taxon>Eubacteriales</taxon>
        <taxon>Desulfitobacteriaceae</taxon>
        <taxon>Desulfosporosinus</taxon>
    </lineage>
</organism>
<keyword evidence="2" id="KW-1185">Reference proteome</keyword>
<gene>
    <name evidence="1" type="ordered locus">Desmer_1485</name>
</gene>
<sequence>MLEQLEHRDITHLTDLIAWANENATQKKRLFLIENLAPLVMGIKPSVLMNVSYNDEVDWSKFKILFTRPKALEIREIRKLNGQLQVMFYQKDLLDSVLSQRAIQQFLRSLSYPTQYSLDNYLQVLKDRIVSGKFPHEIGVFLGYPLKDVLGFMGLQPLPYTRTQGWRIYGEERPSNEVYESYRKARRMMRALAEHIDHDGQKNAIRK</sequence>
<proteinExistence type="predicted"/>
<dbReference type="RefSeq" id="WP_014902397.1">
    <property type="nucleotide sequence ID" value="NC_018515.1"/>
</dbReference>
<name>J7IWJ3_DESMD</name>